<dbReference type="AlphaFoldDB" id="A0A9N9B9J1"/>
<dbReference type="PANTHER" id="PTHR45756:SF1">
    <property type="entry name" value="PROTEIN KINASE DOMAIN CONTAINING PROTEIN"/>
    <property type="match status" value="1"/>
</dbReference>
<proteinExistence type="predicted"/>
<dbReference type="InterPro" id="IPR053215">
    <property type="entry name" value="TKL_Ser/Thr_kinase"/>
</dbReference>
<evidence type="ECO:0000259" key="1">
    <source>
        <dbReference type="PROSITE" id="PS50011"/>
    </source>
</evidence>
<organism evidence="2 3">
    <name type="scientific">Racocetra fulgida</name>
    <dbReference type="NCBI Taxonomy" id="60492"/>
    <lineage>
        <taxon>Eukaryota</taxon>
        <taxon>Fungi</taxon>
        <taxon>Fungi incertae sedis</taxon>
        <taxon>Mucoromycota</taxon>
        <taxon>Glomeromycotina</taxon>
        <taxon>Glomeromycetes</taxon>
        <taxon>Diversisporales</taxon>
        <taxon>Gigasporaceae</taxon>
        <taxon>Racocetra</taxon>
    </lineage>
</organism>
<dbReference type="Pfam" id="PF07714">
    <property type="entry name" value="PK_Tyr_Ser-Thr"/>
    <property type="match status" value="1"/>
</dbReference>
<dbReference type="PANTHER" id="PTHR45756">
    <property type="entry name" value="PALMITOYLTRANSFERASE"/>
    <property type="match status" value="1"/>
</dbReference>
<comment type="caution">
    <text evidence="2">The sequence shown here is derived from an EMBL/GenBank/DDBJ whole genome shotgun (WGS) entry which is preliminary data.</text>
</comment>
<dbReference type="InterPro" id="IPR001245">
    <property type="entry name" value="Ser-Thr/Tyr_kinase_cat_dom"/>
</dbReference>
<dbReference type="EMBL" id="CAJVPZ010005370">
    <property type="protein sequence ID" value="CAG8560344.1"/>
    <property type="molecule type" value="Genomic_DNA"/>
</dbReference>
<accession>A0A9N9B9J1</accession>
<name>A0A9N9B9J1_9GLOM</name>
<evidence type="ECO:0000313" key="2">
    <source>
        <dbReference type="EMBL" id="CAG8560344.1"/>
    </source>
</evidence>
<dbReference type="GO" id="GO:0005524">
    <property type="term" value="F:ATP binding"/>
    <property type="evidence" value="ECO:0007669"/>
    <property type="project" value="InterPro"/>
</dbReference>
<dbReference type="Gene3D" id="1.10.510.10">
    <property type="entry name" value="Transferase(Phosphotransferase) domain 1"/>
    <property type="match status" value="1"/>
</dbReference>
<feature type="domain" description="Protein kinase" evidence="1">
    <location>
        <begin position="1"/>
        <end position="167"/>
    </location>
</feature>
<dbReference type="OrthoDB" id="10261027at2759"/>
<dbReference type="Proteomes" id="UP000789396">
    <property type="component" value="Unassembled WGS sequence"/>
</dbReference>
<dbReference type="GO" id="GO:0004672">
    <property type="term" value="F:protein kinase activity"/>
    <property type="evidence" value="ECO:0007669"/>
    <property type="project" value="InterPro"/>
</dbReference>
<gene>
    <name evidence="2" type="ORF">RFULGI_LOCUS5032</name>
</gene>
<keyword evidence="3" id="KW-1185">Reference proteome</keyword>
<protein>
    <submittedName>
        <fullName evidence="2">18615_t:CDS:1</fullName>
    </submittedName>
</protein>
<sequence length="167" mass="18826">MDNGLYRDCVVEKCKYWDLDVEFANSTEMAGSLTESVTLKTISNSIDPISDLLKEIESNMEVADDPHFIRCLVMEYATLGSLRAYMNANYIDVDKKVLPYVAPKILCGEEYTKASDVYSFGIVAWKLITGYPPYHNIPHDSGLALQICRGKRPKIPSNIPKIITRLI</sequence>
<dbReference type="PROSITE" id="PS50011">
    <property type="entry name" value="PROTEIN_KINASE_DOM"/>
    <property type="match status" value="1"/>
</dbReference>
<dbReference type="InterPro" id="IPR011009">
    <property type="entry name" value="Kinase-like_dom_sf"/>
</dbReference>
<evidence type="ECO:0000313" key="3">
    <source>
        <dbReference type="Proteomes" id="UP000789396"/>
    </source>
</evidence>
<reference evidence="2" key="1">
    <citation type="submission" date="2021-06" db="EMBL/GenBank/DDBJ databases">
        <authorList>
            <person name="Kallberg Y."/>
            <person name="Tangrot J."/>
            <person name="Rosling A."/>
        </authorList>
    </citation>
    <scope>NUCLEOTIDE SEQUENCE</scope>
    <source>
        <strain evidence="2">IN212</strain>
    </source>
</reference>
<dbReference type="InterPro" id="IPR000719">
    <property type="entry name" value="Prot_kinase_dom"/>
</dbReference>
<dbReference type="SUPFAM" id="SSF56112">
    <property type="entry name" value="Protein kinase-like (PK-like)"/>
    <property type="match status" value="1"/>
</dbReference>